<dbReference type="Proteomes" id="UP000050331">
    <property type="component" value="Chromosome"/>
</dbReference>
<dbReference type="Pfam" id="PF08868">
    <property type="entry name" value="YugN"/>
    <property type="match status" value="1"/>
</dbReference>
<dbReference type="AlphaFoldDB" id="A0A0U4EGZ4"/>
<name>A0A0U4EGZ4_9BACI</name>
<sequence length="141" mass="16349">MLKLETEIEGKKAYFGDVYRMFRSNGYTLCGQWEYDRGKFDMVLCREGGETIYIRIPFDVIKGELDSANAYLEFRTPYVIKHVVNTGLDWDENSLLTTTGFNQFQKPLDKDGNITDKSRWEEAGEKEIDRVINSIDVLKVS</sequence>
<dbReference type="STRING" id="1472767.AOX59_15035"/>
<proteinExistence type="predicted"/>
<dbReference type="InterPro" id="IPR014967">
    <property type="entry name" value="Uncharacterised_YugN-like"/>
</dbReference>
<dbReference type="InterPro" id="IPR036491">
    <property type="entry name" value="YugN-like_sf"/>
</dbReference>
<keyword evidence="2" id="KW-1185">Reference proteome</keyword>
<evidence type="ECO:0008006" key="3">
    <source>
        <dbReference type="Google" id="ProtNLM"/>
    </source>
</evidence>
<dbReference type="SUPFAM" id="SSF160755">
    <property type="entry name" value="YugN-like"/>
    <property type="match status" value="1"/>
</dbReference>
<evidence type="ECO:0000313" key="1">
    <source>
        <dbReference type="EMBL" id="ALX49769.1"/>
    </source>
</evidence>
<dbReference type="KEGG" id="lao:AOX59_15035"/>
<protein>
    <recommendedName>
        <fullName evidence="3">YugN-like family protein</fullName>
    </recommendedName>
</protein>
<organism evidence="1 2">
    <name type="scientific">Lentibacillus amyloliquefaciens</name>
    <dbReference type="NCBI Taxonomy" id="1472767"/>
    <lineage>
        <taxon>Bacteria</taxon>
        <taxon>Bacillati</taxon>
        <taxon>Bacillota</taxon>
        <taxon>Bacilli</taxon>
        <taxon>Bacillales</taxon>
        <taxon>Bacillaceae</taxon>
        <taxon>Lentibacillus</taxon>
    </lineage>
</organism>
<dbReference type="EMBL" id="CP013862">
    <property type="protein sequence ID" value="ALX49769.1"/>
    <property type="molecule type" value="Genomic_DNA"/>
</dbReference>
<dbReference type="RefSeq" id="WP_068446724.1">
    <property type="nucleotide sequence ID" value="NZ_CP013862.1"/>
</dbReference>
<accession>A0A0U4EGZ4</accession>
<evidence type="ECO:0000313" key="2">
    <source>
        <dbReference type="Proteomes" id="UP000050331"/>
    </source>
</evidence>
<dbReference type="Gene3D" id="3.30.310.100">
    <property type="entry name" value="YugN-like"/>
    <property type="match status" value="1"/>
</dbReference>
<gene>
    <name evidence="1" type="ORF">AOX59_15035</name>
</gene>
<reference evidence="1 2" key="1">
    <citation type="submission" date="2016-01" db="EMBL/GenBank/DDBJ databases">
        <title>Complete genome sequence of strain Lentibacillus amyloliquefaciens LAM0015T isolated from saline sediment.</title>
        <authorList>
            <person name="Wang J.-L."/>
            <person name="He M.-X."/>
        </authorList>
    </citation>
    <scope>NUCLEOTIDE SEQUENCE [LARGE SCALE GENOMIC DNA]</scope>
    <source>
        <strain evidence="1 2">LAM0015</strain>
    </source>
</reference>
<dbReference type="OrthoDB" id="2988890at2"/>